<dbReference type="EMBL" id="GBRH01185042">
    <property type="protein sequence ID" value="JAE12854.1"/>
    <property type="molecule type" value="Transcribed_RNA"/>
</dbReference>
<proteinExistence type="predicted"/>
<dbReference type="AlphaFoldDB" id="A0A0A9FNI9"/>
<reference evidence="2" key="2">
    <citation type="journal article" date="2015" name="Data Brief">
        <title>Shoot transcriptome of the giant reed, Arundo donax.</title>
        <authorList>
            <person name="Barrero R.A."/>
            <person name="Guerrero F.D."/>
            <person name="Moolhuijzen P."/>
            <person name="Goolsby J.A."/>
            <person name="Tidwell J."/>
            <person name="Bellgard S.E."/>
            <person name="Bellgard M.I."/>
        </authorList>
    </citation>
    <scope>NUCLEOTIDE SEQUENCE</scope>
    <source>
        <tissue evidence="2">Shoot tissue taken approximately 20 cm above the soil surface</tissue>
    </source>
</reference>
<name>A0A0A9FNI9_ARUDO</name>
<accession>A0A0A9FNI9</accession>
<reference evidence="2" key="1">
    <citation type="submission" date="2014-09" db="EMBL/GenBank/DDBJ databases">
        <authorList>
            <person name="Magalhaes I.L.F."/>
            <person name="Oliveira U."/>
            <person name="Santos F.R."/>
            <person name="Vidigal T.H.D.A."/>
            <person name="Brescovit A.D."/>
            <person name="Santos A.J."/>
        </authorList>
    </citation>
    <scope>NUCLEOTIDE SEQUENCE</scope>
    <source>
        <tissue evidence="2">Shoot tissue taken approximately 20 cm above the soil surface</tissue>
    </source>
</reference>
<feature type="region of interest" description="Disordered" evidence="1">
    <location>
        <begin position="1"/>
        <end position="48"/>
    </location>
</feature>
<feature type="compositionally biased region" description="Basic and acidic residues" evidence="1">
    <location>
        <begin position="19"/>
        <end position="29"/>
    </location>
</feature>
<organism evidence="2">
    <name type="scientific">Arundo donax</name>
    <name type="common">Giant reed</name>
    <name type="synonym">Donax arundinaceus</name>
    <dbReference type="NCBI Taxonomy" id="35708"/>
    <lineage>
        <taxon>Eukaryota</taxon>
        <taxon>Viridiplantae</taxon>
        <taxon>Streptophyta</taxon>
        <taxon>Embryophyta</taxon>
        <taxon>Tracheophyta</taxon>
        <taxon>Spermatophyta</taxon>
        <taxon>Magnoliopsida</taxon>
        <taxon>Liliopsida</taxon>
        <taxon>Poales</taxon>
        <taxon>Poaceae</taxon>
        <taxon>PACMAD clade</taxon>
        <taxon>Arundinoideae</taxon>
        <taxon>Arundineae</taxon>
        <taxon>Arundo</taxon>
    </lineage>
</organism>
<protein>
    <submittedName>
        <fullName evidence="2">Uncharacterized protein</fullName>
    </submittedName>
</protein>
<sequence length="48" mass="5338">MRQRRRRPDLAGVWCGPRSSREDVQEREVQAGSHGRAPRPAGDPADVA</sequence>
<evidence type="ECO:0000313" key="2">
    <source>
        <dbReference type="EMBL" id="JAE12854.1"/>
    </source>
</evidence>
<evidence type="ECO:0000256" key="1">
    <source>
        <dbReference type="SAM" id="MobiDB-lite"/>
    </source>
</evidence>